<reference evidence="7" key="2">
    <citation type="submission" date="2025-08" db="UniProtKB">
        <authorList>
            <consortium name="Ensembl"/>
        </authorList>
    </citation>
    <scope>IDENTIFICATION</scope>
</reference>
<dbReference type="PIRSF" id="PIRSF037251">
    <property type="entry name" value="Arylacetamide_deacetylase"/>
    <property type="match status" value="1"/>
</dbReference>
<gene>
    <name evidence="7" type="primary">LOC100016358</name>
</gene>
<dbReference type="InterPro" id="IPR029058">
    <property type="entry name" value="AB_hydrolase_fold"/>
</dbReference>
<comment type="similarity">
    <text evidence="1">Belongs to the 'GDXG' lipolytic enzyme family.</text>
</comment>
<dbReference type="InterPro" id="IPR050300">
    <property type="entry name" value="GDXG_lipolytic_enzyme"/>
</dbReference>
<feature type="domain" description="Alpha/beta hydrolase fold-3" evidence="6">
    <location>
        <begin position="316"/>
        <end position="375"/>
    </location>
</feature>
<dbReference type="Ensembl" id="ENSMODT00000039877.2">
    <property type="protein sequence ID" value="ENSMODP00000038277.2"/>
    <property type="gene ID" value="ENSMODG00000045791.1"/>
</dbReference>
<feature type="active site" evidence="4">
    <location>
        <position position="189"/>
    </location>
</feature>
<dbReference type="eggNOG" id="KOG1515">
    <property type="taxonomic scope" value="Eukaryota"/>
</dbReference>
<evidence type="ECO:0000256" key="1">
    <source>
        <dbReference type="ARBA" id="ARBA00010515"/>
    </source>
</evidence>
<dbReference type="HOGENOM" id="CLU_012494_12_0_1"/>
<keyword evidence="5" id="KW-0732">Signal</keyword>
<evidence type="ECO:0000313" key="8">
    <source>
        <dbReference type="Proteomes" id="UP000002280"/>
    </source>
</evidence>
<evidence type="ECO:0000313" key="7">
    <source>
        <dbReference type="Ensembl" id="ENSMODP00000038277.2"/>
    </source>
</evidence>
<accession>F6QYL7</accession>
<evidence type="ECO:0000256" key="4">
    <source>
        <dbReference type="PIRSR" id="PIRSR037251-1"/>
    </source>
</evidence>
<feature type="active site" evidence="4">
    <location>
        <position position="343"/>
    </location>
</feature>
<dbReference type="PANTHER" id="PTHR48081:SF28">
    <property type="entry name" value="ALPHA_BETA HYDROLASE FOLD-3 DOMAIN-CONTAINING PROTEIN"/>
    <property type="match status" value="1"/>
</dbReference>
<evidence type="ECO:0000256" key="5">
    <source>
        <dbReference type="SAM" id="SignalP"/>
    </source>
</evidence>
<dbReference type="GeneTree" id="ENSGT00940000161405"/>
<dbReference type="PANTHER" id="PTHR48081">
    <property type="entry name" value="AB HYDROLASE SUPERFAMILY PROTEIN C4A8.06C"/>
    <property type="match status" value="1"/>
</dbReference>
<name>F6QYL7_MONDO</name>
<protein>
    <submittedName>
        <fullName evidence="7">Arylacetamide deacetylase-like</fullName>
    </submittedName>
</protein>
<dbReference type="InterPro" id="IPR017157">
    <property type="entry name" value="Arylacetamide_deacetylase"/>
</dbReference>
<dbReference type="SUPFAM" id="SSF53474">
    <property type="entry name" value="alpha/beta-Hydrolases"/>
    <property type="match status" value="1"/>
</dbReference>
<feature type="active site" evidence="4">
    <location>
        <position position="373"/>
    </location>
</feature>
<keyword evidence="8" id="KW-1185">Reference proteome</keyword>
<sequence>MGPKALCLMIFCALMAWHMHATFSADYEEPWRVLFIHFLERFFHIMASVLENLGIMSYWEFYSIITQVYMKGPISDENITVTETKINDILVRYYVPKRNSHKLKRAIIFFHGGSPKFAKIALLPYETFARQAANRLDAVVVAPDYQQSSKYHSQTQWNDVSDFVKSLLHPETLAKYGVDPTRVCITGDSAGATITAALTQQIMGDSEIPIKPKFQTLIYPALQMLDTDLPSFRENEHTIVLPKSLAIKIMSEFYTTDESLQQALKSNQHIPAEYSHLFKFVNWSALLPERFKKGHVYTNPIYGSSEIVEKFPGIVNPILHPLLASDSMLRLLPLTYILTCQHDVFRDDGLMYVTRLRSNGVQVFHEHVEKGFHGSFFFISWPFHTNLGSRLIDNLFSWVDENL</sequence>
<dbReference type="GO" id="GO:0016020">
    <property type="term" value="C:membrane"/>
    <property type="evidence" value="ECO:0007669"/>
    <property type="project" value="InterPro"/>
</dbReference>
<evidence type="ECO:0000256" key="2">
    <source>
        <dbReference type="ARBA" id="ARBA00022801"/>
    </source>
</evidence>
<proteinExistence type="inferred from homology"/>
<dbReference type="InterPro" id="IPR013094">
    <property type="entry name" value="AB_hydrolase_3"/>
</dbReference>
<feature type="domain" description="Alpha/beta hydrolase fold-3" evidence="6">
    <location>
        <begin position="107"/>
        <end position="262"/>
    </location>
</feature>
<organism evidence="7 8">
    <name type="scientific">Monodelphis domestica</name>
    <name type="common">Gray short-tailed opossum</name>
    <dbReference type="NCBI Taxonomy" id="13616"/>
    <lineage>
        <taxon>Eukaryota</taxon>
        <taxon>Metazoa</taxon>
        <taxon>Chordata</taxon>
        <taxon>Craniata</taxon>
        <taxon>Vertebrata</taxon>
        <taxon>Euteleostomi</taxon>
        <taxon>Mammalia</taxon>
        <taxon>Metatheria</taxon>
        <taxon>Didelphimorphia</taxon>
        <taxon>Didelphidae</taxon>
        <taxon>Monodelphis</taxon>
    </lineage>
</organism>
<feature type="chain" id="PRO_5023899426" evidence="5">
    <location>
        <begin position="25"/>
        <end position="403"/>
    </location>
</feature>
<dbReference type="OMA" id="FAYYIYI"/>
<dbReference type="Pfam" id="PF07859">
    <property type="entry name" value="Abhydrolase_3"/>
    <property type="match status" value="2"/>
</dbReference>
<dbReference type="Proteomes" id="UP000002280">
    <property type="component" value="Chromosome 7"/>
</dbReference>
<keyword evidence="3" id="KW-1015">Disulfide bond</keyword>
<dbReference type="GO" id="GO:0004806">
    <property type="term" value="F:triacylglycerol lipase activity"/>
    <property type="evidence" value="ECO:0000318"/>
    <property type="project" value="GO_Central"/>
</dbReference>
<evidence type="ECO:0000259" key="6">
    <source>
        <dbReference type="Pfam" id="PF07859"/>
    </source>
</evidence>
<dbReference type="GO" id="GO:0017171">
    <property type="term" value="F:serine hydrolase activity"/>
    <property type="evidence" value="ECO:0000318"/>
    <property type="project" value="GO_Central"/>
</dbReference>
<dbReference type="STRING" id="13616.ENSMODP00000038277"/>
<keyword evidence="2" id="KW-0378">Hydrolase</keyword>
<feature type="signal peptide" evidence="5">
    <location>
        <begin position="1"/>
        <end position="24"/>
    </location>
</feature>
<dbReference type="InParanoid" id="F6QYL7"/>
<dbReference type="AlphaFoldDB" id="F6QYL7"/>
<dbReference type="Bgee" id="ENSMODG00000045791">
    <property type="expression patterns" value="Expressed in liver and 13 other cell types or tissues"/>
</dbReference>
<evidence type="ECO:0000256" key="3">
    <source>
        <dbReference type="ARBA" id="ARBA00023157"/>
    </source>
</evidence>
<dbReference type="Gene3D" id="3.40.50.1820">
    <property type="entry name" value="alpha/beta hydrolase"/>
    <property type="match status" value="1"/>
</dbReference>
<reference evidence="7" key="3">
    <citation type="submission" date="2025-09" db="UniProtKB">
        <authorList>
            <consortium name="Ensembl"/>
        </authorList>
    </citation>
    <scope>IDENTIFICATION</scope>
</reference>
<reference evidence="7 8" key="1">
    <citation type="journal article" date="2007" name="Nature">
        <title>Genome of the marsupial Monodelphis domestica reveals innovation in non-coding sequences.</title>
        <authorList>
            <person name="Mikkelsen T.S."/>
            <person name="Wakefield M.J."/>
            <person name="Aken B."/>
            <person name="Amemiya C.T."/>
            <person name="Chang J.L."/>
            <person name="Duke S."/>
            <person name="Garber M."/>
            <person name="Gentles A.J."/>
            <person name="Goodstadt L."/>
            <person name="Heger A."/>
            <person name="Jurka J."/>
            <person name="Kamal M."/>
            <person name="Mauceli E."/>
            <person name="Searle S.M."/>
            <person name="Sharpe T."/>
            <person name="Baker M.L."/>
            <person name="Batzer M.A."/>
            <person name="Benos P.V."/>
            <person name="Belov K."/>
            <person name="Clamp M."/>
            <person name="Cook A."/>
            <person name="Cuff J."/>
            <person name="Das R."/>
            <person name="Davidow L."/>
            <person name="Deakin J.E."/>
            <person name="Fazzari M.J."/>
            <person name="Glass J.L."/>
            <person name="Grabherr M."/>
            <person name="Greally J.M."/>
            <person name="Gu W."/>
            <person name="Hore T.A."/>
            <person name="Huttley G.A."/>
            <person name="Kleber M."/>
            <person name="Jirtle R.L."/>
            <person name="Koina E."/>
            <person name="Lee J.T."/>
            <person name="Mahony S."/>
            <person name="Marra M.A."/>
            <person name="Miller R.D."/>
            <person name="Nicholls R.D."/>
            <person name="Oda M."/>
            <person name="Papenfuss A.T."/>
            <person name="Parra Z.E."/>
            <person name="Pollock D.D."/>
            <person name="Ray D.A."/>
            <person name="Schein J.E."/>
            <person name="Speed T.P."/>
            <person name="Thompson K."/>
            <person name="VandeBerg J.L."/>
            <person name="Wade C.M."/>
            <person name="Walker J.A."/>
            <person name="Waters P.D."/>
            <person name="Webber C."/>
            <person name="Weidman J.R."/>
            <person name="Xie X."/>
            <person name="Zody M.C."/>
            <person name="Baldwin J."/>
            <person name="Abdouelleil A."/>
            <person name="Abdulkadir J."/>
            <person name="Abebe A."/>
            <person name="Abera B."/>
            <person name="Abreu J."/>
            <person name="Acer S.C."/>
            <person name="Aftuck L."/>
            <person name="Alexander A."/>
            <person name="An P."/>
            <person name="Anderson E."/>
            <person name="Anderson S."/>
            <person name="Arachi H."/>
            <person name="Azer M."/>
            <person name="Bachantsang P."/>
            <person name="Barry A."/>
            <person name="Bayul T."/>
            <person name="Berlin A."/>
            <person name="Bessette D."/>
            <person name="Bloom T."/>
            <person name="Bloom T."/>
            <person name="Boguslavskiy L."/>
            <person name="Bonnet C."/>
            <person name="Boukhgalter B."/>
            <person name="Bourzgui I."/>
            <person name="Brown A."/>
            <person name="Cahill P."/>
            <person name="Channer S."/>
            <person name="Cheshatsang Y."/>
            <person name="Chuda L."/>
            <person name="Citroen M."/>
            <person name="Collymore A."/>
            <person name="Cooke P."/>
            <person name="Costello M."/>
            <person name="D'Aco K."/>
            <person name="Daza R."/>
            <person name="De Haan G."/>
            <person name="DeGray S."/>
            <person name="DeMaso C."/>
            <person name="Dhargay N."/>
            <person name="Dooley K."/>
            <person name="Dooley E."/>
            <person name="Doricent M."/>
            <person name="Dorje P."/>
            <person name="Dorjee K."/>
            <person name="Dupes A."/>
            <person name="Elong R."/>
            <person name="Falk J."/>
            <person name="Farina A."/>
            <person name="Faro S."/>
            <person name="Ferguson D."/>
            <person name="Fisher S."/>
            <person name="Foley C.D."/>
            <person name="Franke A."/>
            <person name="Friedrich D."/>
            <person name="Gadbois L."/>
            <person name="Gearin G."/>
            <person name="Gearin C.R."/>
            <person name="Giannoukos G."/>
            <person name="Goode T."/>
            <person name="Graham J."/>
            <person name="Grandbois E."/>
            <person name="Grewal S."/>
            <person name="Gyaltsen K."/>
            <person name="Hafez N."/>
            <person name="Hagos B."/>
            <person name="Hall J."/>
            <person name="Henson C."/>
            <person name="Hollinger A."/>
            <person name="Honan T."/>
            <person name="Huard M.D."/>
            <person name="Hughes L."/>
            <person name="Hurhula B."/>
            <person name="Husby M.E."/>
            <person name="Kamat A."/>
            <person name="Kanga B."/>
            <person name="Kashin S."/>
            <person name="Khazanovich D."/>
            <person name="Kisner P."/>
            <person name="Lance K."/>
            <person name="Lara M."/>
            <person name="Lee W."/>
            <person name="Lennon N."/>
            <person name="Letendre F."/>
            <person name="LeVine R."/>
            <person name="Lipovsky A."/>
            <person name="Liu X."/>
            <person name="Liu J."/>
            <person name="Liu S."/>
            <person name="Lokyitsang T."/>
            <person name="Lokyitsang Y."/>
            <person name="Lubonja R."/>
            <person name="Lui A."/>
            <person name="MacDonald P."/>
            <person name="Magnisalis V."/>
            <person name="Maru K."/>
            <person name="Matthews C."/>
            <person name="McCusker W."/>
            <person name="McDonough S."/>
            <person name="Mehta T."/>
            <person name="Meldrim J."/>
            <person name="Meneus L."/>
            <person name="Mihai O."/>
            <person name="Mihalev A."/>
            <person name="Mihova T."/>
            <person name="Mittelman R."/>
            <person name="Mlenga V."/>
            <person name="Montmayeur A."/>
            <person name="Mulrain L."/>
            <person name="Navidi A."/>
            <person name="Naylor J."/>
            <person name="Negash T."/>
            <person name="Nguyen T."/>
            <person name="Nguyen N."/>
            <person name="Nicol R."/>
            <person name="Norbu C."/>
            <person name="Norbu N."/>
            <person name="Novod N."/>
            <person name="O'Neill B."/>
            <person name="Osman S."/>
            <person name="Markiewicz E."/>
            <person name="Oyono O.L."/>
            <person name="Patti C."/>
            <person name="Phunkhang P."/>
            <person name="Pierre F."/>
            <person name="Priest M."/>
            <person name="Raghuraman S."/>
            <person name="Rege F."/>
            <person name="Reyes R."/>
            <person name="Rise C."/>
            <person name="Rogov P."/>
            <person name="Ross K."/>
            <person name="Ryan E."/>
            <person name="Settipalli S."/>
            <person name="Shea T."/>
            <person name="Sherpa N."/>
            <person name="Shi L."/>
            <person name="Shih D."/>
            <person name="Sparrow T."/>
            <person name="Spaulding J."/>
            <person name="Stalker J."/>
            <person name="Stange-Thomann N."/>
            <person name="Stavropoulos S."/>
            <person name="Stone C."/>
            <person name="Strader C."/>
            <person name="Tesfaye S."/>
            <person name="Thomson T."/>
            <person name="Thoulutsang Y."/>
            <person name="Thoulutsang D."/>
            <person name="Topham K."/>
            <person name="Topping I."/>
            <person name="Tsamla T."/>
            <person name="Vassiliev H."/>
            <person name="Vo A."/>
            <person name="Wangchuk T."/>
            <person name="Wangdi T."/>
            <person name="Weiand M."/>
            <person name="Wilkinson J."/>
            <person name="Wilson A."/>
            <person name="Yadav S."/>
            <person name="Young G."/>
            <person name="Yu Q."/>
            <person name="Zembek L."/>
            <person name="Zhong D."/>
            <person name="Zimmer A."/>
            <person name="Zwirko Z."/>
            <person name="Jaffe D.B."/>
            <person name="Alvarez P."/>
            <person name="Brockman W."/>
            <person name="Butler J."/>
            <person name="Chin C."/>
            <person name="Gnerre S."/>
            <person name="MacCallum I."/>
            <person name="Graves J.A."/>
            <person name="Ponting C.P."/>
            <person name="Breen M."/>
            <person name="Samollow P.B."/>
            <person name="Lander E.S."/>
            <person name="Lindblad-Toh K."/>
        </authorList>
    </citation>
    <scope>NUCLEOTIDE SEQUENCE [LARGE SCALE GENOMIC DNA]</scope>
</reference>